<reference evidence="1" key="1">
    <citation type="submission" date="2023-04" db="EMBL/GenBank/DDBJ databases">
        <title>Draft Genome sequencing of Naganishia species isolated from polar environments using Oxford Nanopore Technology.</title>
        <authorList>
            <person name="Leo P."/>
            <person name="Venkateswaran K."/>
        </authorList>
    </citation>
    <scope>NUCLEOTIDE SEQUENCE</scope>
    <source>
        <strain evidence="1">MNA-CCFEE 5262</strain>
    </source>
</reference>
<dbReference type="Proteomes" id="UP001230649">
    <property type="component" value="Unassembled WGS sequence"/>
</dbReference>
<organism evidence="1 2">
    <name type="scientific">Naganishia adeliensis</name>
    <dbReference type="NCBI Taxonomy" id="92952"/>
    <lineage>
        <taxon>Eukaryota</taxon>
        <taxon>Fungi</taxon>
        <taxon>Dikarya</taxon>
        <taxon>Basidiomycota</taxon>
        <taxon>Agaricomycotina</taxon>
        <taxon>Tremellomycetes</taxon>
        <taxon>Filobasidiales</taxon>
        <taxon>Filobasidiaceae</taxon>
        <taxon>Naganishia</taxon>
    </lineage>
</organism>
<name>A0ACC2VJR8_9TREE</name>
<comment type="caution">
    <text evidence="1">The sequence shown here is derived from an EMBL/GenBank/DDBJ whole genome shotgun (WGS) entry which is preliminary data.</text>
</comment>
<protein>
    <submittedName>
        <fullName evidence="1">Uncharacterized protein</fullName>
    </submittedName>
</protein>
<dbReference type="EMBL" id="JASBWS010000089">
    <property type="protein sequence ID" value="KAJ9098846.1"/>
    <property type="molecule type" value="Genomic_DNA"/>
</dbReference>
<keyword evidence="2" id="KW-1185">Reference proteome</keyword>
<sequence>MTLAQDPICVFCASSPGNKAIYEQAAQAVGRALAENGNQCVYGGGVRGLMGTVSAACLEAGGKVHGIIPAALTGRAAEIAVREAREGSHGSSEEGGKDESKEGSGEKVVKGSEEDYGGRFTNEVVKTMHETKFRMRRMAREMALAAGFFFEGIPGFKIPPYGGIDMVNAVPASDLRKLRMAQLSTGGFIVLPGGFGTFEEVMEMVTWNQLRIHRRPVVVLNGTHAIFPFSSRKADSMGNPVNGFYSPLRDQIERAVSEGFITPANTSLIKFVDLQAGDNEERDWGKRCMEALEGWVWDESAGYNLQWKEDK</sequence>
<gene>
    <name evidence="1" type="ORF">QFC20_005853</name>
</gene>
<accession>A0ACC2VJR8</accession>
<evidence type="ECO:0000313" key="1">
    <source>
        <dbReference type="EMBL" id="KAJ9098846.1"/>
    </source>
</evidence>
<proteinExistence type="predicted"/>
<evidence type="ECO:0000313" key="2">
    <source>
        <dbReference type="Proteomes" id="UP001230649"/>
    </source>
</evidence>